<organism evidence="2 3">
    <name type="scientific">Pelosinus fermentans JBW45</name>
    <dbReference type="NCBI Taxonomy" id="1192197"/>
    <lineage>
        <taxon>Bacteria</taxon>
        <taxon>Bacillati</taxon>
        <taxon>Bacillota</taxon>
        <taxon>Negativicutes</taxon>
        <taxon>Selenomonadales</taxon>
        <taxon>Sporomusaceae</taxon>
        <taxon>Pelosinus</taxon>
    </lineage>
</organism>
<sequence>MTLEELLAALANTPEGSKLAEGLKALIAAKEAEIAAASTKNKTGSKAQKELEKKLKTTEEKLSKVFDILGIDEDDDLETALAEAGKATKGKSDDALQKRLDKLEKARKAEKEESDRLLGEERGKRHNATKRQELLKALTENKAARPEDLVDILFGKVEIGDDDSLTFTDEKGVAVKIADGVKGWLASRPEFVSNGQLPGGGSNTNPLSTAKGADGKPLSLGAALAKQTADNSKVAFDAQTHFFGGNGQ</sequence>
<gene>
    <name evidence="2" type="ORF">JBW_01561</name>
</gene>
<dbReference type="HOGENOM" id="CLU_1119340_0_0_9"/>
<dbReference type="STRING" id="1192197.JBW_01561"/>
<reference evidence="3" key="2">
    <citation type="submission" date="2015-02" db="EMBL/GenBank/DDBJ databases">
        <title>Complete Genome Sequence of Pelosinus fermentans JBW45.</title>
        <authorList>
            <person name="De Leon K.B."/>
            <person name="Utturkar S.M."/>
            <person name="Camilleri L.B."/>
            <person name="Arkin A.P."/>
            <person name="Fields M.W."/>
            <person name="Brown S.D."/>
            <person name="Wall J.D."/>
        </authorList>
    </citation>
    <scope>NUCLEOTIDE SEQUENCE [LARGE SCALE GENOMIC DNA]</scope>
    <source>
        <strain evidence="3">JBW45</strain>
    </source>
</reference>
<protein>
    <submittedName>
        <fullName evidence="2">Uncharacterized protein</fullName>
    </submittedName>
</protein>
<dbReference type="KEGG" id="pft:JBW_01561"/>
<reference evidence="2 3" key="1">
    <citation type="journal article" date="2015" name="Genome Announc.">
        <title>Complete Genome Sequence of Pelosinus fermentans JBW45, a Member of a Remarkably Competitive Group of Negativicutes in the Firmicutes Phylum.</title>
        <authorList>
            <person name="De Leon K.B."/>
            <person name="Utturkar S.M."/>
            <person name="Camilleri L.B."/>
            <person name="Elias D.A."/>
            <person name="Arkin A.P."/>
            <person name="Fields M.W."/>
            <person name="Brown S.D."/>
            <person name="Wall J.D."/>
        </authorList>
    </citation>
    <scope>NUCLEOTIDE SEQUENCE [LARGE SCALE GENOMIC DNA]</scope>
    <source>
        <strain evidence="2 3">JBW45</strain>
    </source>
</reference>
<dbReference type="Proteomes" id="UP000005361">
    <property type="component" value="Chromosome"/>
</dbReference>
<dbReference type="AlphaFoldDB" id="I9DCG3"/>
<feature type="region of interest" description="Disordered" evidence="1">
    <location>
        <begin position="84"/>
        <end position="131"/>
    </location>
</feature>
<dbReference type="OrthoDB" id="1625354at2"/>
<dbReference type="EMBL" id="CP010978">
    <property type="protein sequence ID" value="AJQ26911.1"/>
    <property type="molecule type" value="Genomic_DNA"/>
</dbReference>
<feature type="compositionally biased region" description="Basic and acidic residues" evidence="1">
    <location>
        <begin position="90"/>
        <end position="123"/>
    </location>
</feature>
<evidence type="ECO:0000313" key="2">
    <source>
        <dbReference type="EMBL" id="AJQ26911.1"/>
    </source>
</evidence>
<accession>I9DCG3</accession>
<dbReference type="RefSeq" id="WP_007959713.1">
    <property type="nucleotide sequence ID" value="NZ_CP010978.1"/>
</dbReference>
<name>I9DCG3_9FIRM</name>
<evidence type="ECO:0000313" key="3">
    <source>
        <dbReference type="Proteomes" id="UP000005361"/>
    </source>
</evidence>
<evidence type="ECO:0000256" key="1">
    <source>
        <dbReference type="SAM" id="MobiDB-lite"/>
    </source>
</evidence>
<proteinExistence type="predicted"/>
<feature type="region of interest" description="Disordered" evidence="1">
    <location>
        <begin position="193"/>
        <end position="214"/>
    </location>
</feature>